<evidence type="ECO:0008006" key="3">
    <source>
        <dbReference type="Google" id="ProtNLM"/>
    </source>
</evidence>
<dbReference type="VEuPathDB" id="FungiDB:PC110_g1668"/>
<dbReference type="AlphaFoldDB" id="A0A8T1UIK8"/>
<comment type="caution">
    <text evidence="1">The sequence shown here is derived from an EMBL/GenBank/DDBJ whole genome shotgun (WGS) entry which is preliminary data.</text>
</comment>
<evidence type="ECO:0000313" key="2">
    <source>
        <dbReference type="Proteomes" id="UP000688947"/>
    </source>
</evidence>
<proteinExistence type="predicted"/>
<sequence length="484" mass="55961">MRDGWKLYDKRCFGSDFVSDPDDVHVLVERLLPPRDLTRPSSSCLERSSSMKKRQRLSRAFGLKELWAMTNPQLTQLPRKEQLAAFLDRSLPFMLELVDKELEQDLFDQNAPLIDCDRIANRLIAYCSMCSDGVDSDASKKTWGVVYSSLLHITLDMCSGGNEIHIESFRDGMDETGTTNEKYCPGNIVHTENLVLLRGEEKDIKENIEDSCAELTSKMREWNPLFYGELPYILGYATSGERLHLVAIDHKRRVQTFLRLRSVIGNKSKAIRAFFNLAFIFDKMITVSKRKYSTPQLWKPYTNSVNTCTMQLEHNWIKRTIVRAKNVGKSDFTRLVDIYREMWKMKSRNGGRTHLQRLRAEPVVVGRTLIVDLSPIGFERHPENVEEVREWVRGMLTALTYWHERGYCHGDVQWENIVYNPMDESLRFQHDLFQLGELFDDFDDHFLLTDELAAIRGVLQASLRTSECTAASVLDTLNDPNTLV</sequence>
<organism evidence="1 2">
    <name type="scientific">Phytophthora cactorum</name>
    <dbReference type="NCBI Taxonomy" id="29920"/>
    <lineage>
        <taxon>Eukaryota</taxon>
        <taxon>Sar</taxon>
        <taxon>Stramenopiles</taxon>
        <taxon>Oomycota</taxon>
        <taxon>Peronosporomycetes</taxon>
        <taxon>Peronosporales</taxon>
        <taxon>Peronosporaceae</taxon>
        <taxon>Phytophthora</taxon>
    </lineage>
</organism>
<evidence type="ECO:0000313" key="1">
    <source>
        <dbReference type="EMBL" id="KAG6964051.1"/>
    </source>
</evidence>
<protein>
    <recommendedName>
        <fullName evidence="3">Protein kinase-like domain</fullName>
    </recommendedName>
</protein>
<reference evidence="1" key="1">
    <citation type="submission" date="2021-01" db="EMBL/GenBank/DDBJ databases">
        <title>Phytophthora aleatoria, a newly-described species from Pinus radiata is distinct from Phytophthora cactorum isolates based on comparative genomics.</title>
        <authorList>
            <person name="Mcdougal R."/>
            <person name="Panda P."/>
            <person name="Williams N."/>
            <person name="Studholme D.J."/>
        </authorList>
    </citation>
    <scope>NUCLEOTIDE SEQUENCE</scope>
    <source>
        <strain evidence="1">NZFS 3830</strain>
    </source>
</reference>
<accession>A0A8T1UIK8</accession>
<gene>
    <name evidence="1" type="ORF">JG687_00006211</name>
</gene>
<dbReference type="EMBL" id="JAENGZ010000249">
    <property type="protein sequence ID" value="KAG6964051.1"/>
    <property type="molecule type" value="Genomic_DNA"/>
</dbReference>
<dbReference type="OrthoDB" id="127950at2759"/>
<dbReference type="Proteomes" id="UP000688947">
    <property type="component" value="Unassembled WGS sequence"/>
</dbReference>
<name>A0A8T1UIK8_9STRA</name>